<feature type="compositionally biased region" description="Low complexity" evidence="1">
    <location>
        <begin position="119"/>
        <end position="153"/>
    </location>
</feature>
<feature type="compositionally biased region" description="Low complexity" evidence="1">
    <location>
        <begin position="96"/>
        <end position="107"/>
    </location>
</feature>
<sequence>MRPVAPRPPRPAGSLSSSVSFGTSGSFHRESERAPHTSLPPPALMPVPGPVHRPAYSDDGCTMILQLVCTDDEPSDYEGDVDADEIGDLEEPYAFSDSTLSSRDVSSAGASFGSEHESASLSFGPSSHFSSYSSSGSGSVGYGSVTSGSASDASSDDDLVNCHFAGTFPPP</sequence>
<keyword evidence="3" id="KW-1185">Reference proteome</keyword>
<feature type="region of interest" description="Disordered" evidence="1">
    <location>
        <begin position="1"/>
        <end position="56"/>
    </location>
</feature>
<feature type="compositionally biased region" description="Pro residues" evidence="1">
    <location>
        <begin position="1"/>
        <end position="11"/>
    </location>
</feature>
<proteinExistence type="predicted"/>
<reference evidence="2 3" key="1">
    <citation type="journal article" date="2023" name="Plants (Basel)">
        <title>Bridging the Gap: Combining Genomics and Transcriptomics Approaches to Understand Stylosanthes scabra, an Orphan Legume from the Brazilian Caatinga.</title>
        <authorList>
            <person name="Ferreira-Neto J.R.C."/>
            <person name="da Silva M.D."/>
            <person name="Binneck E."/>
            <person name="de Melo N.F."/>
            <person name="da Silva R.H."/>
            <person name="de Melo A.L.T.M."/>
            <person name="Pandolfi V."/>
            <person name="Bustamante F.O."/>
            <person name="Brasileiro-Vidal A.C."/>
            <person name="Benko-Iseppon A.M."/>
        </authorList>
    </citation>
    <scope>NUCLEOTIDE SEQUENCE [LARGE SCALE GENOMIC DNA]</scope>
    <source>
        <tissue evidence="2">Leaves</tissue>
    </source>
</reference>
<accession>A0ABU6XDB2</accession>
<evidence type="ECO:0000256" key="1">
    <source>
        <dbReference type="SAM" id="MobiDB-lite"/>
    </source>
</evidence>
<comment type="caution">
    <text evidence="2">The sequence shown here is derived from an EMBL/GenBank/DDBJ whole genome shotgun (WGS) entry which is preliminary data.</text>
</comment>
<evidence type="ECO:0000313" key="3">
    <source>
        <dbReference type="Proteomes" id="UP001341840"/>
    </source>
</evidence>
<dbReference type="Proteomes" id="UP001341840">
    <property type="component" value="Unassembled WGS sequence"/>
</dbReference>
<evidence type="ECO:0000313" key="2">
    <source>
        <dbReference type="EMBL" id="MED6195189.1"/>
    </source>
</evidence>
<feature type="compositionally biased region" description="Pro residues" evidence="1">
    <location>
        <begin position="38"/>
        <end position="51"/>
    </location>
</feature>
<feature type="compositionally biased region" description="Acidic residues" evidence="1">
    <location>
        <begin position="72"/>
        <end position="91"/>
    </location>
</feature>
<organism evidence="2 3">
    <name type="scientific">Stylosanthes scabra</name>
    <dbReference type="NCBI Taxonomy" id="79078"/>
    <lineage>
        <taxon>Eukaryota</taxon>
        <taxon>Viridiplantae</taxon>
        <taxon>Streptophyta</taxon>
        <taxon>Embryophyta</taxon>
        <taxon>Tracheophyta</taxon>
        <taxon>Spermatophyta</taxon>
        <taxon>Magnoliopsida</taxon>
        <taxon>eudicotyledons</taxon>
        <taxon>Gunneridae</taxon>
        <taxon>Pentapetalae</taxon>
        <taxon>rosids</taxon>
        <taxon>fabids</taxon>
        <taxon>Fabales</taxon>
        <taxon>Fabaceae</taxon>
        <taxon>Papilionoideae</taxon>
        <taxon>50 kb inversion clade</taxon>
        <taxon>dalbergioids sensu lato</taxon>
        <taxon>Dalbergieae</taxon>
        <taxon>Pterocarpus clade</taxon>
        <taxon>Stylosanthes</taxon>
    </lineage>
</organism>
<name>A0ABU6XDB2_9FABA</name>
<protein>
    <submittedName>
        <fullName evidence="2">Uncharacterized protein</fullName>
    </submittedName>
</protein>
<feature type="region of interest" description="Disordered" evidence="1">
    <location>
        <begin position="72"/>
        <end position="171"/>
    </location>
</feature>
<dbReference type="EMBL" id="JASCZI010211619">
    <property type="protein sequence ID" value="MED6195189.1"/>
    <property type="molecule type" value="Genomic_DNA"/>
</dbReference>
<gene>
    <name evidence="2" type="ORF">PIB30_035612</name>
</gene>
<feature type="compositionally biased region" description="Low complexity" evidence="1">
    <location>
        <begin position="12"/>
        <end position="26"/>
    </location>
</feature>